<dbReference type="RefSeq" id="WP_203220616.1">
    <property type="nucleotide sequence ID" value="NZ_JAETXL010000002.1"/>
</dbReference>
<feature type="compositionally biased region" description="Basic and acidic residues" evidence="1">
    <location>
        <begin position="119"/>
        <end position="130"/>
    </location>
</feature>
<evidence type="ECO:0000256" key="2">
    <source>
        <dbReference type="SAM" id="Phobius"/>
    </source>
</evidence>
<feature type="transmembrane region" description="Helical" evidence="2">
    <location>
        <begin position="48"/>
        <end position="67"/>
    </location>
</feature>
<evidence type="ECO:0000313" key="3">
    <source>
        <dbReference type="EMBL" id="MBL6275733.1"/>
    </source>
</evidence>
<organism evidence="3 4">
    <name type="scientific">Micromonospora fiedleri</name>
    <dbReference type="NCBI Taxonomy" id="1157498"/>
    <lineage>
        <taxon>Bacteria</taxon>
        <taxon>Bacillati</taxon>
        <taxon>Actinomycetota</taxon>
        <taxon>Actinomycetes</taxon>
        <taxon>Micromonosporales</taxon>
        <taxon>Micromonosporaceae</taxon>
        <taxon>Micromonospora</taxon>
    </lineage>
</organism>
<comment type="caution">
    <text evidence="3">The sequence shown here is derived from an EMBL/GenBank/DDBJ whole genome shotgun (WGS) entry which is preliminary data.</text>
</comment>
<keyword evidence="4" id="KW-1185">Reference proteome</keyword>
<protein>
    <submittedName>
        <fullName evidence="3">Uncharacterized protein</fullName>
    </submittedName>
</protein>
<dbReference type="Proteomes" id="UP000661193">
    <property type="component" value="Unassembled WGS sequence"/>
</dbReference>
<feature type="region of interest" description="Disordered" evidence="1">
    <location>
        <begin position="119"/>
        <end position="141"/>
    </location>
</feature>
<accession>A0ABS1UHD7</accession>
<evidence type="ECO:0000256" key="1">
    <source>
        <dbReference type="SAM" id="MobiDB-lite"/>
    </source>
</evidence>
<dbReference type="EMBL" id="JAETXL010000002">
    <property type="protein sequence ID" value="MBL6275733.1"/>
    <property type="molecule type" value="Genomic_DNA"/>
</dbReference>
<keyword evidence="2" id="KW-0472">Membrane</keyword>
<feature type="transmembrane region" description="Helical" evidence="2">
    <location>
        <begin position="87"/>
        <end position="110"/>
    </location>
</feature>
<sequence length="141" mass="13959">MARPTALLRPAPARQVLPVVAASTAGASVVALAALGAAGHGGYASDPVGAVALAAAATVSIVVAARLGRSGHRTAVPLAQFGRAVVIVDYLLQVALLQVALVAAIGWYGLRAATDREARDTAPPAADDRSTAAPHTDPAVA</sequence>
<reference evidence="3 4" key="1">
    <citation type="submission" date="2021-01" db="EMBL/GenBank/DDBJ databases">
        <title>Genome sequencing of Micromonospora fiedleri MG-37.</title>
        <authorList>
            <person name="Moreland P.E.J."/>
            <person name="Stach J.E.M."/>
        </authorList>
    </citation>
    <scope>NUCLEOTIDE SEQUENCE [LARGE SCALE GENOMIC DNA]</scope>
    <source>
        <strain evidence="3 4">MG-37</strain>
    </source>
</reference>
<proteinExistence type="predicted"/>
<feature type="transmembrane region" description="Helical" evidence="2">
    <location>
        <begin position="16"/>
        <end position="36"/>
    </location>
</feature>
<gene>
    <name evidence="3" type="ORF">JMF97_06125</name>
</gene>
<keyword evidence="2" id="KW-0812">Transmembrane</keyword>
<name>A0ABS1UHD7_9ACTN</name>
<keyword evidence="2" id="KW-1133">Transmembrane helix</keyword>
<evidence type="ECO:0000313" key="4">
    <source>
        <dbReference type="Proteomes" id="UP000661193"/>
    </source>
</evidence>